<name>A0A8S9N033_BRACR</name>
<gene>
    <name evidence="1" type="ORF">F2Q69_00055912</name>
</gene>
<accession>A0A8S9N033</accession>
<evidence type="ECO:0000313" key="1">
    <source>
        <dbReference type="EMBL" id="KAF3488781.1"/>
    </source>
</evidence>
<comment type="caution">
    <text evidence="1">The sequence shown here is derived from an EMBL/GenBank/DDBJ whole genome shotgun (WGS) entry which is preliminary data.</text>
</comment>
<sequence length="172" mass="19774">MPKKVNKTFTKPKRVEEVSLAKSGLINEIKDETSEDGCSSGRSDLEVDQEASILEPRHEVVCGTKEKEIEVRQEVLRDDLQEENAYLMEEKSMCGAHLVGGEKYIWCGRFQVGNVVATWLLNQKNVSCSVVKTMWSQDASWSRVDLESKRVSWRYGKKNKLEEQVYDLKKEQ</sequence>
<dbReference type="Proteomes" id="UP000712600">
    <property type="component" value="Unassembled WGS sequence"/>
</dbReference>
<organism evidence="1 2">
    <name type="scientific">Brassica cretica</name>
    <name type="common">Mustard</name>
    <dbReference type="NCBI Taxonomy" id="69181"/>
    <lineage>
        <taxon>Eukaryota</taxon>
        <taxon>Viridiplantae</taxon>
        <taxon>Streptophyta</taxon>
        <taxon>Embryophyta</taxon>
        <taxon>Tracheophyta</taxon>
        <taxon>Spermatophyta</taxon>
        <taxon>Magnoliopsida</taxon>
        <taxon>eudicotyledons</taxon>
        <taxon>Gunneridae</taxon>
        <taxon>Pentapetalae</taxon>
        <taxon>rosids</taxon>
        <taxon>malvids</taxon>
        <taxon>Brassicales</taxon>
        <taxon>Brassicaceae</taxon>
        <taxon>Brassiceae</taxon>
        <taxon>Brassica</taxon>
    </lineage>
</organism>
<dbReference type="EMBL" id="QGKX02002183">
    <property type="protein sequence ID" value="KAF3488781.1"/>
    <property type="molecule type" value="Genomic_DNA"/>
</dbReference>
<reference evidence="1" key="1">
    <citation type="submission" date="2019-12" db="EMBL/GenBank/DDBJ databases">
        <title>Genome sequencing and annotation of Brassica cretica.</title>
        <authorList>
            <person name="Studholme D.J."/>
            <person name="Sarris P."/>
        </authorList>
    </citation>
    <scope>NUCLEOTIDE SEQUENCE</scope>
    <source>
        <strain evidence="1">PFS-109/04</strain>
        <tissue evidence="1">Leaf</tissue>
    </source>
</reference>
<dbReference type="AlphaFoldDB" id="A0A8S9N033"/>
<evidence type="ECO:0000313" key="2">
    <source>
        <dbReference type="Proteomes" id="UP000712600"/>
    </source>
</evidence>
<protein>
    <submittedName>
        <fullName evidence="1">Uncharacterized protein</fullName>
    </submittedName>
</protein>
<proteinExistence type="predicted"/>